<proteinExistence type="predicted"/>
<comment type="caution">
    <text evidence="2">The sequence shown here is derived from an EMBL/GenBank/DDBJ whole genome shotgun (WGS) entry which is preliminary data.</text>
</comment>
<name>A0A2A2TIU8_9CYAN</name>
<protein>
    <recommendedName>
        <fullName evidence="4">DUF4864 domain-containing protein</fullName>
    </recommendedName>
</protein>
<gene>
    <name evidence="2" type="ORF">CK510_14635</name>
</gene>
<organism evidence="2 3">
    <name type="scientific">Brunnivagina elsteri CCALA 953</name>
    <dbReference type="NCBI Taxonomy" id="987040"/>
    <lineage>
        <taxon>Bacteria</taxon>
        <taxon>Bacillati</taxon>
        <taxon>Cyanobacteriota</taxon>
        <taxon>Cyanophyceae</taxon>
        <taxon>Nostocales</taxon>
        <taxon>Calotrichaceae</taxon>
        <taxon>Brunnivagina</taxon>
    </lineage>
</organism>
<dbReference type="EMBL" id="NTFS01000151">
    <property type="protein sequence ID" value="PAX53329.1"/>
    <property type="molecule type" value="Genomic_DNA"/>
</dbReference>
<dbReference type="AlphaFoldDB" id="A0A2A2TIU8"/>
<feature type="chain" id="PRO_5012178012" description="DUF4864 domain-containing protein" evidence="1">
    <location>
        <begin position="22"/>
        <end position="168"/>
    </location>
</feature>
<keyword evidence="3" id="KW-1185">Reference proteome</keyword>
<feature type="signal peptide" evidence="1">
    <location>
        <begin position="1"/>
        <end position="21"/>
    </location>
</feature>
<keyword evidence="1" id="KW-0732">Signal</keyword>
<dbReference type="OrthoDB" id="510723at2"/>
<dbReference type="Proteomes" id="UP000218238">
    <property type="component" value="Unassembled WGS sequence"/>
</dbReference>
<evidence type="ECO:0000313" key="2">
    <source>
        <dbReference type="EMBL" id="PAX53329.1"/>
    </source>
</evidence>
<evidence type="ECO:0000313" key="3">
    <source>
        <dbReference type="Proteomes" id="UP000218238"/>
    </source>
</evidence>
<sequence>MSAKLKIFMILLLSIFATATAGSILTNRQLNTAISTNQNVQAQQPRVAIPTTNLAINPERAKYKTIPLESVKSGLQGSDPASLAMDVFDTYKSDMPPGLSSAYRTKRQVEVVYPYANQALVTITQNVTVRNYPTTIRYRVELTSFGITILANSPPMWKIVWVGLQEQK</sequence>
<evidence type="ECO:0008006" key="4">
    <source>
        <dbReference type="Google" id="ProtNLM"/>
    </source>
</evidence>
<evidence type="ECO:0000256" key="1">
    <source>
        <dbReference type="SAM" id="SignalP"/>
    </source>
</evidence>
<accession>A0A2A2TIU8</accession>
<reference evidence="2" key="1">
    <citation type="submission" date="2017-08" db="EMBL/GenBank/DDBJ databases">
        <title>Draft genome sequence of filamentous cyanobacterium Calothrix elsteri CCALA 953.</title>
        <authorList>
            <person name="Gagunashvili A.N."/>
            <person name="Elster J."/>
            <person name="Andresson O.S."/>
        </authorList>
    </citation>
    <scope>NUCLEOTIDE SEQUENCE [LARGE SCALE GENOMIC DNA]</scope>
    <source>
        <strain evidence="2">CCALA 953</strain>
    </source>
</reference>